<sequence>MDQAVSAAVASAVGPIISTLSCTTETILQQTTAPPSLPPLQHFSPPSPLPCSFSPAPSFNSLTHLN</sequence>
<organism evidence="1 2">
    <name type="scientific">Geodia barretti</name>
    <name type="common">Barrett's horny sponge</name>
    <dbReference type="NCBI Taxonomy" id="519541"/>
    <lineage>
        <taxon>Eukaryota</taxon>
        <taxon>Metazoa</taxon>
        <taxon>Porifera</taxon>
        <taxon>Demospongiae</taxon>
        <taxon>Heteroscleromorpha</taxon>
        <taxon>Tetractinellida</taxon>
        <taxon>Astrophorina</taxon>
        <taxon>Geodiidae</taxon>
        <taxon>Geodia</taxon>
    </lineage>
</organism>
<accession>A0AA35U1K2</accession>
<protein>
    <submittedName>
        <fullName evidence="1">Uncharacterized protein</fullName>
    </submittedName>
</protein>
<gene>
    <name evidence="1" type="ORF">GBAR_LOCUS31030</name>
</gene>
<dbReference type="AlphaFoldDB" id="A0AA35U1K2"/>
<keyword evidence="2" id="KW-1185">Reference proteome</keyword>
<evidence type="ECO:0000313" key="2">
    <source>
        <dbReference type="Proteomes" id="UP001174909"/>
    </source>
</evidence>
<name>A0AA35U1K2_GEOBA</name>
<proteinExistence type="predicted"/>
<reference evidence="1" key="1">
    <citation type="submission" date="2023-03" db="EMBL/GenBank/DDBJ databases">
        <authorList>
            <person name="Steffen K."/>
            <person name="Cardenas P."/>
        </authorList>
    </citation>
    <scope>NUCLEOTIDE SEQUENCE</scope>
</reference>
<dbReference type="Proteomes" id="UP001174909">
    <property type="component" value="Unassembled WGS sequence"/>
</dbReference>
<dbReference type="EMBL" id="CASHTH010004411">
    <property type="protein sequence ID" value="CAI8056961.1"/>
    <property type="molecule type" value="Genomic_DNA"/>
</dbReference>
<evidence type="ECO:0000313" key="1">
    <source>
        <dbReference type="EMBL" id="CAI8056961.1"/>
    </source>
</evidence>
<comment type="caution">
    <text evidence="1">The sequence shown here is derived from an EMBL/GenBank/DDBJ whole genome shotgun (WGS) entry which is preliminary data.</text>
</comment>